<protein>
    <submittedName>
        <fullName evidence="4">Serine-protein kinase ATM-like</fullName>
    </submittedName>
</protein>
<evidence type="ECO:0000313" key="4">
    <source>
        <dbReference type="EMBL" id="KAG7155740.1"/>
    </source>
</evidence>
<proteinExistence type="predicted"/>
<dbReference type="GO" id="GO:0004674">
    <property type="term" value="F:protein serine/threonine kinase activity"/>
    <property type="evidence" value="ECO:0007669"/>
    <property type="project" value="InterPro"/>
</dbReference>
<gene>
    <name evidence="4" type="primary">Atm-L</name>
    <name evidence="4" type="ORF">Hamer_G022144</name>
</gene>
<organism evidence="4 5">
    <name type="scientific">Homarus americanus</name>
    <name type="common">American lobster</name>
    <dbReference type="NCBI Taxonomy" id="6706"/>
    <lineage>
        <taxon>Eukaryota</taxon>
        <taxon>Metazoa</taxon>
        <taxon>Ecdysozoa</taxon>
        <taxon>Arthropoda</taxon>
        <taxon>Crustacea</taxon>
        <taxon>Multicrustacea</taxon>
        <taxon>Malacostraca</taxon>
        <taxon>Eumalacostraca</taxon>
        <taxon>Eucarida</taxon>
        <taxon>Decapoda</taxon>
        <taxon>Pleocyemata</taxon>
        <taxon>Astacidea</taxon>
        <taxon>Nephropoidea</taxon>
        <taxon>Nephropidae</taxon>
        <taxon>Homarus</taxon>
    </lineage>
</organism>
<dbReference type="PROSITE" id="PS00915">
    <property type="entry name" value="PI3_4_KINASE_1"/>
    <property type="match status" value="1"/>
</dbReference>
<name>A0A8J5JHL5_HOMAM</name>
<dbReference type="SUPFAM" id="SSF56112">
    <property type="entry name" value="Protein kinase-like (PK-like)"/>
    <property type="match status" value="2"/>
</dbReference>
<dbReference type="InterPro" id="IPR011009">
    <property type="entry name" value="Kinase-like_dom_sf"/>
</dbReference>
<dbReference type="Proteomes" id="UP000747542">
    <property type="component" value="Unassembled WGS sequence"/>
</dbReference>
<evidence type="ECO:0000313" key="5">
    <source>
        <dbReference type="Proteomes" id="UP000747542"/>
    </source>
</evidence>
<dbReference type="InterPro" id="IPR000403">
    <property type="entry name" value="PI3/4_kinase_cat_dom"/>
</dbReference>
<evidence type="ECO:0000256" key="1">
    <source>
        <dbReference type="ARBA" id="ARBA00022679"/>
    </source>
</evidence>
<accession>A0A8J5JHL5</accession>
<dbReference type="GO" id="GO:0006974">
    <property type="term" value="P:DNA damage response"/>
    <property type="evidence" value="ECO:0007669"/>
    <property type="project" value="InterPro"/>
</dbReference>
<sequence length="282" mass="30872">MCQEHPHHCLPVIIAQAHAHADDELVRIGSKSKKQENQVVEEDRVQAAKMLVHRLSTSAIADNIIEFQKVSLAYISLAAWCDKGTKCPAGNKVKIPSNQILVKLQNLKYTAALTRPLQLQPSTIYTPSLIVGWENICTFVGGINAPKRLTLRTSDGLKQYELLKGNDDIRQDAVMEQVFGIVNELLAKNSETRERALSMRTYQVVPLSQKSGLIQWCDNTQDIVDGLGVMGVEGPLRQCCEATLSVLRSSGEVLVTVVEVLLMTLAPVDSVTPASGSSSGQR</sequence>
<dbReference type="InterPro" id="IPR036940">
    <property type="entry name" value="PI3/4_kinase_cat_sf"/>
</dbReference>
<dbReference type="PROSITE" id="PS50290">
    <property type="entry name" value="PI3_4_KINASE_3"/>
    <property type="match status" value="1"/>
</dbReference>
<keyword evidence="2 4" id="KW-0418">Kinase</keyword>
<dbReference type="AlphaFoldDB" id="A0A8J5JHL5"/>
<keyword evidence="1" id="KW-0808">Transferase</keyword>
<keyword evidence="5" id="KW-1185">Reference proteome</keyword>
<evidence type="ECO:0000256" key="2">
    <source>
        <dbReference type="ARBA" id="ARBA00022777"/>
    </source>
</evidence>
<evidence type="ECO:0000259" key="3">
    <source>
        <dbReference type="PROSITE" id="PS50290"/>
    </source>
</evidence>
<dbReference type="PANTHER" id="PTHR37079">
    <property type="entry name" value="SERINE/THREONINE-PROTEIN KINASE ATM"/>
    <property type="match status" value="1"/>
</dbReference>
<dbReference type="Gene3D" id="3.30.1010.10">
    <property type="entry name" value="Phosphatidylinositol 3-kinase Catalytic Subunit, Chain A, domain 4"/>
    <property type="match status" value="1"/>
</dbReference>
<dbReference type="Pfam" id="PF00454">
    <property type="entry name" value="PI3_PI4_kinase"/>
    <property type="match status" value="1"/>
</dbReference>
<reference evidence="4" key="1">
    <citation type="journal article" date="2021" name="Sci. Adv.">
        <title>The American lobster genome reveals insights on longevity, neural, and immune adaptations.</title>
        <authorList>
            <person name="Polinski J.M."/>
            <person name="Zimin A.V."/>
            <person name="Clark K.F."/>
            <person name="Kohn A.B."/>
            <person name="Sadowski N."/>
            <person name="Timp W."/>
            <person name="Ptitsyn A."/>
            <person name="Khanna P."/>
            <person name="Romanova D.Y."/>
            <person name="Williams P."/>
            <person name="Greenwood S.J."/>
            <person name="Moroz L.L."/>
            <person name="Walt D.R."/>
            <person name="Bodnar A.G."/>
        </authorList>
    </citation>
    <scope>NUCLEOTIDE SEQUENCE</scope>
    <source>
        <strain evidence="4">GMGI-L3</strain>
    </source>
</reference>
<dbReference type="InterPro" id="IPR038980">
    <property type="entry name" value="ATM_plant"/>
</dbReference>
<dbReference type="PANTHER" id="PTHR37079:SF4">
    <property type="entry name" value="SERINE_THREONINE-PROTEIN KINASE ATM"/>
    <property type="match status" value="1"/>
</dbReference>
<dbReference type="InterPro" id="IPR018936">
    <property type="entry name" value="PI3/4_kinase_CS"/>
</dbReference>
<feature type="domain" description="PI3K/PI4K catalytic" evidence="3">
    <location>
        <begin position="133"/>
        <end position="282"/>
    </location>
</feature>
<dbReference type="Gene3D" id="1.10.1070.11">
    <property type="entry name" value="Phosphatidylinositol 3-/4-kinase, catalytic domain"/>
    <property type="match status" value="1"/>
</dbReference>
<comment type="caution">
    <text evidence="4">The sequence shown here is derived from an EMBL/GenBank/DDBJ whole genome shotgun (WGS) entry which is preliminary data.</text>
</comment>
<dbReference type="EMBL" id="JAHLQT010040691">
    <property type="protein sequence ID" value="KAG7155740.1"/>
    <property type="molecule type" value="Genomic_DNA"/>
</dbReference>